<protein>
    <submittedName>
        <fullName evidence="5">Cytochrome P450</fullName>
        <ecNumber evidence="5">1.14.14.1</ecNumber>
    </submittedName>
</protein>
<keyword evidence="2" id="KW-0503">Monooxygenase</keyword>
<gene>
    <name evidence="5" type="ORF">MNEG_1042</name>
</gene>
<dbReference type="GO" id="GO:0016712">
    <property type="term" value="F:oxidoreductase activity, acting on paired donors, with incorporation or reduction of molecular oxygen, reduced flavin or flavoprotein as one donor, and incorporation of one atom of oxygen"/>
    <property type="evidence" value="ECO:0007669"/>
    <property type="project" value="UniProtKB-EC"/>
</dbReference>
<dbReference type="KEGG" id="mng:MNEG_1042"/>
<name>A0A0D2NRI4_9CHLO</name>
<dbReference type="Proteomes" id="UP000054498">
    <property type="component" value="Unassembled WGS sequence"/>
</dbReference>
<dbReference type="PRINTS" id="PR00463">
    <property type="entry name" value="EP450I"/>
</dbReference>
<evidence type="ECO:0000256" key="4">
    <source>
        <dbReference type="SAM" id="Phobius"/>
    </source>
</evidence>
<keyword evidence="6" id="KW-1185">Reference proteome</keyword>
<keyword evidence="2 5" id="KW-0560">Oxidoreductase</keyword>
<dbReference type="SUPFAM" id="SSF48264">
    <property type="entry name" value="Cytochrome P450"/>
    <property type="match status" value="2"/>
</dbReference>
<keyword evidence="1 2" id="KW-0408">Iron</keyword>
<dbReference type="EMBL" id="KK100316">
    <property type="protein sequence ID" value="KIZ06916.1"/>
    <property type="molecule type" value="Genomic_DNA"/>
</dbReference>
<dbReference type="Pfam" id="PF00067">
    <property type="entry name" value="p450"/>
    <property type="match status" value="2"/>
</dbReference>
<organism evidence="5 6">
    <name type="scientific">Monoraphidium neglectum</name>
    <dbReference type="NCBI Taxonomy" id="145388"/>
    <lineage>
        <taxon>Eukaryota</taxon>
        <taxon>Viridiplantae</taxon>
        <taxon>Chlorophyta</taxon>
        <taxon>core chlorophytes</taxon>
        <taxon>Chlorophyceae</taxon>
        <taxon>CS clade</taxon>
        <taxon>Sphaeropleales</taxon>
        <taxon>Selenastraceae</taxon>
        <taxon>Monoraphidium</taxon>
    </lineage>
</organism>
<keyword evidence="4" id="KW-1133">Transmembrane helix</keyword>
<dbReference type="InterPro" id="IPR002401">
    <property type="entry name" value="Cyt_P450_E_grp-I"/>
</dbReference>
<dbReference type="PANTHER" id="PTHR24301">
    <property type="entry name" value="THROMBOXANE-A SYNTHASE"/>
    <property type="match status" value="1"/>
</dbReference>
<keyword evidence="4" id="KW-0812">Transmembrane</keyword>
<comment type="similarity">
    <text evidence="2">Belongs to the cytochrome P450 family.</text>
</comment>
<dbReference type="PRINTS" id="PR00385">
    <property type="entry name" value="P450"/>
</dbReference>
<dbReference type="InterPro" id="IPR001128">
    <property type="entry name" value="Cyt_P450"/>
</dbReference>
<dbReference type="GO" id="GO:0020037">
    <property type="term" value="F:heme binding"/>
    <property type="evidence" value="ECO:0007669"/>
    <property type="project" value="InterPro"/>
</dbReference>
<evidence type="ECO:0000256" key="1">
    <source>
        <dbReference type="PIRSR" id="PIRSR602401-1"/>
    </source>
</evidence>
<keyword evidence="1 2" id="KW-0349">Heme</keyword>
<dbReference type="RefSeq" id="XP_013905935.1">
    <property type="nucleotide sequence ID" value="XM_014050481.1"/>
</dbReference>
<evidence type="ECO:0000313" key="6">
    <source>
        <dbReference type="Proteomes" id="UP000054498"/>
    </source>
</evidence>
<proteinExistence type="inferred from homology"/>
<evidence type="ECO:0000256" key="3">
    <source>
        <dbReference type="SAM" id="MobiDB-lite"/>
    </source>
</evidence>
<comment type="cofactor">
    <cofactor evidence="1">
        <name>heme</name>
        <dbReference type="ChEBI" id="CHEBI:30413"/>
    </cofactor>
</comment>
<evidence type="ECO:0000256" key="2">
    <source>
        <dbReference type="RuleBase" id="RU000461"/>
    </source>
</evidence>
<dbReference type="GO" id="GO:0005506">
    <property type="term" value="F:iron ion binding"/>
    <property type="evidence" value="ECO:0007669"/>
    <property type="project" value="InterPro"/>
</dbReference>
<dbReference type="EC" id="1.14.14.1" evidence="5"/>
<dbReference type="Gene3D" id="1.10.630.10">
    <property type="entry name" value="Cytochrome P450"/>
    <property type="match status" value="2"/>
</dbReference>
<accession>A0A0D2NRI4</accession>
<sequence>MIDLHEAAAVGLAVFSLATILLWTTNRWKLRRIPGFHEYLDMCRRQYGRVFKIYLGSGAFIVVADPHLARKVNYRLIDRSIGSQLSADKKGSDNDGLLGLAAAKGEEWRQLRMAWQPAFASGSLAHYSSLMDSCAVRLCDTLEGAAKEGREVDIFRALGTMTMGVVGTTAFGIDFHTLDDPDSPSAEEGLRLVKASQTVFSSSSLVAGTFYQPLLLMFPKAVPFVQWLASTLPDRKLVQLSEARKIIRNVGYSLIQNWRSAHPDQAATGADKAAPPAVAKVEATLEELQGEAPGLLVQAATHAGAPEAAADANGFVNGVGAVEAANGDDATSAARDQDGAAAAAAQPQDKPRPRGATDVEPGSFLGLLLRARDRASGAAKFSDASITAQASTFILAGYETTANALSYAVYNIALSPRVQERLHAEIDAFGRTRQASTCAAEGPRTHPAPVTHADLGEFPYAEAVVKEALRLYPPATLTSRVVTKQEGMTLIPGVTLKKGANLFTAPYCYQRDEAYWPRPLEFAPERFLPEGSALAPSTDDAWTPFGAGPRMCIGWRFALNEAKIALVRLHQRFSFELRPGQVPLKLRQGITLSPADGVWVRPIARGRGVEPVSVPPAAAA</sequence>
<dbReference type="InterPro" id="IPR036396">
    <property type="entry name" value="Cyt_P450_sf"/>
</dbReference>
<dbReference type="GeneID" id="25727580"/>
<dbReference type="AlphaFoldDB" id="A0A0D2NRI4"/>
<feature type="transmembrane region" description="Helical" evidence="4">
    <location>
        <begin position="6"/>
        <end position="24"/>
    </location>
</feature>
<evidence type="ECO:0000313" key="5">
    <source>
        <dbReference type="EMBL" id="KIZ06916.1"/>
    </source>
</evidence>
<dbReference type="InterPro" id="IPR017972">
    <property type="entry name" value="Cyt_P450_CS"/>
</dbReference>
<feature type="region of interest" description="Disordered" evidence="3">
    <location>
        <begin position="328"/>
        <end position="361"/>
    </location>
</feature>
<dbReference type="PANTHER" id="PTHR24301:SF2">
    <property type="entry name" value="THROMBOXANE-A SYNTHASE"/>
    <property type="match status" value="1"/>
</dbReference>
<feature type="binding site" description="axial binding residue" evidence="1">
    <location>
        <position position="552"/>
    </location>
    <ligand>
        <name>heme</name>
        <dbReference type="ChEBI" id="CHEBI:30413"/>
    </ligand>
    <ligandPart>
        <name>Fe</name>
        <dbReference type="ChEBI" id="CHEBI:18248"/>
    </ligandPart>
</feature>
<feature type="compositionally biased region" description="Low complexity" evidence="3">
    <location>
        <begin position="339"/>
        <end position="348"/>
    </location>
</feature>
<dbReference type="STRING" id="145388.A0A0D2NRI4"/>
<keyword evidence="1 2" id="KW-0479">Metal-binding</keyword>
<dbReference type="PROSITE" id="PS00086">
    <property type="entry name" value="CYTOCHROME_P450"/>
    <property type="match status" value="1"/>
</dbReference>
<dbReference type="OrthoDB" id="507451at2759"/>
<keyword evidence="4" id="KW-0472">Membrane</keyword>
<reference evidence="5 6" key="1">
    <citation type="journal article" date="2013" name="BMC Genomics">
        <title>Reconstruction of the lipid metabolism for the microalga Monoraphidium neglectum from its genome sequence reveals characteristics suitable for biofuel production.</title>
        <authorList>
            <person name="Bogen C."/>
            <person name="Al-Dilaimi A."/>
            <person name="Albersmeier A."/>
            <person name="Wichmann J."/>
            <person name="Grundmann M."/>
            <person name="Rupp O."/>
            <person name="Lauersen K.J."/>
            <person name="Blifernez-Klassen O."/>
            <person name="Kalinowski J."/>
            <person name="Goesmann A."/>
            <person name="Mussgnug J.H."/>
            <person name="Kruse O."/>
        </authorList>
    </citation>
    <scope>NUCLEOTIDE SEQUENCE [LARGE SCALE GENOMIC DNA]</scope>
    <source>
        <strain evidence="5 6">SAG 48.87</strain>
    </source>
</reference>
<feature type="transmembrane region" description="Helical" evidence="4">
    <location>
        <begin position="50"/>
        <end position="69"/>
    </location>
</feature>